<evidence type="ECO:0000313" key="6">
    <source>
        <dbReference type="Proteomes" id="UP000052230"/>
    </source>
</evidence>
<protein>
    <submittedName>
        <fullName evidence="5">Two-component system regulatory protein</fullName>
    </submittedName>
</protein>
<dbReference type="PANTHER" id="PTHR37299:SF1">
    <property type="entry name" value="STAGE 0 SPORULATION PROTEIN A HOMOLOG"/>
    <property type="match status" value="1"/>
</dbReference>
<dbReference type="SMART" id="SM00448">
    <property type="entry name" value="REC"/>
    <property type="match status" value="1"/>
</dbReference>
<feature type="modified residue" description="4-aspartylphosphate" evidence="2">
    <location>
        <position position="60"/>
    </location>
</feature>
<accession>A0A0U5FE08</accession>
<dbReference type="PANTHER" id="PTHR37299">
    <property type="entry name" value="TRANSCRIPTIONAL REGULATOR-RELATED"/>
    <property type="match status" value="1"/>
</dbReference>
<dbReference type="Pfam" id="PF00072">
    <property type="entry name" value="Response_reg"/>
    <property type="match status" value="1"/>
</dbReference>
<feature type="domain" description="Response regulatory" evidence="3">
    <location>
        <begin position="9"/>
        <end position="120"/>
    </location>
</feature>
<keyword evidence="6" id="KW-1185">Reference proteome</keyword>
<evidence type="ECO:0000256" key="1">
    <source>
        <dbReference type="ARBA" id="ARBA00023012"/>
    </source>
</evidence>
<organism evidence="5 6">
    <name type="scientific">Xanthomonas citri pv. citri</name>
    <dbReference type="NCBI Taxonomy" id="611301"/>
    <lineage>
        <taxon>Bacteria</taxon>
        <taxon>Pseudomonadati</taxon>
        <taxon>Pseudomonadota</taxon>
        <taxon>Gammaproteobacteria</taxon>
        <taxon>Lysobacterales</taxon>
        <taxon>Lysobacteraceae</taxon>
        <taxon>Xanthomonas</taxon>
    </lineage>
</organism>
<name>A0A0U5FE08_XANCI</name>
<comment type="caution">
    <text evidence="5">The sequence shown here is derived from an EMBL/GenBank/DDBJ whole genome shotgun (WGS) entry which is preliminary data.</text>
</comment>
<evidence type="ECO:0000313" key="5">
    <source>
        <dbReference type="EMBL" id="CEG16493.1"/>
    </source>
</evidence>
<evidence type="ECO:0000256" key="2">
    <source>
        <dbReference type="PROSITE-ProRule" id="PRU00169"/>
    </source>
</evidence>
<dbReference type="Gene3D" id="3.40.50.2300">
    <property type="match status" value="1"/>
</dbReference>
<feature type="domain" description="HTH LytTR-type" evidence="4">
    <location>
        <begin position="136"/>
        <end position="240"/>
    </location>
</feature>
<keyword evidence="1" id="KW-0902">Two-component regulatory system</keyword>
<dbReference type="AlphaFoldDB" id="A0A0U5FE08"/>
<dbReference type="Gene3D" id="2.40.50.1020">
    <property type="entry name" value="LytTr DNA-binding domain"/>
    <property type="match status" value="1"/>
</dbReference>
<dbReference type="InterPro" id="IPR007492">
    <property type="entry name" value="LytTR_DNA-bd_dom"/>
</dbReference>
<dbReference type="Proteomes" id="UP000052230">
    <property type="component" value="Unassembled WGS sequence"/>
</dbReference>
<dbReference type="PROSITE" id="PS50110">
    <property type="entry name" value="RESPONSE_REGULATORY"/>
    <property type="match status" value="1"/>
</dbReference>
<dbReference type="GO" id="GO:0003677">
    <property type="term" value="F:DNA binding"/>
    <property type="evidence" value="ECO:0007669"/>
    <property type="project" value="InterPro"/>
</dbReference>
<dbReference type="InterPro" id="IPR011006">
    <property type="entry name" value="CheY-like_superfamily"/>
</dbReference>
<dbReference type="SMART" id="SM00850">
    <property type="entry name" value="LytTR"/>
    <property type="match status" value="1"/>
</dbReference>
<gene>
    <name evidence="5" type="primary">lytT</name>
    <name evidence="5" type="ORF">XAC3562_420010</name>
</gene>
<proteinExistence type="predicted"/>
<evidence type="ECO:0000259" key="3">
    <source>
        <dbReference type="PROSITE" id="PS50110"/>
    </source>
</evidence>
<dbReference type="GO" id="GO:0000156">
    <property type="term" value="F:phosphorelay response regulator activity"/>
    <property type="evidence" value="ECO:0007669"/>
    <property type="project" value="InterPro"/>
</dbReference>
<keyword evidence="2" id="KW-0597">Phosphoprotein</keyword>
<dbReference type="InterPro" id="IPR001789">
    <property type="entry name" value="Sig_transdc_resp-reg_receiver"/>
</dbReference>
<dbReference type="SUPFAM" id="SSF52172">
    <property type="entry name" value="CheY-like"/>
    <property type="match status" value="1"/>
</dbReference>
<reference evidence="5 6" key="1">
    <citation type="submission" date="2014-09" db="EMBL/GenBank/DDBJ databases">
        <authorList>
            <person name="Regsiter A."/>
        </authorList>
    </citation>
    <scope>NUCLEOTIDE SEQUENCE [LARGE SCALE GENOMIC DNA]</scope>
</reference>
<sequence>MDWRRRVIEAVIVEDSELARFELEHQLKGYPQLRVLGHADDVDSAVQLIESATPEVVFLDIDLPGGNAFDVLERLSRVPRIIFTTAFDAHALKAFGYNTVDYLLKPIEPQRLAQAIEKLGDAVATPPVRRAMDSAIFIKDGEHCFLVKPRDVRLIEAVGNYSRVYFQNHAPLLYRPLGAIETQLAPDKFFRASRKYIVNLDFVEQVAPWSNGGLMLTLRGGLEVDVSRRQSVRFRELLSL</sequence>
<dbReference type="PROSITE" id="PS50930">
    <property type="entry name" value="HTH_LYTTR"/>
    <property type="match status" value="1"/>
</dbReference>
<dbReference type="Pfam" id="PF04397">
    <property type="entry name" value="LytTR"/>
    <property type="match status" value="1"/>
</dbReference>
<dbReference type="EMBL" id="CCXZ01000136">
    <property type="protein sequence ID" value="CEG16493.1"/>
    <property type="molecule type" value="Genomic_DNA"/>
</dbReference>
<dbReference type="InterPro" id="IPR046947">
    <property type="entry name" value="LytR-like"/>
</dbReference>
<evidence type="ECO:0000259" key="4">
    <source>
        <dbReference type="PROSITE" id="PS50930"/>
    </source>
</evidence>